<dbReference type="AlphaFoldDB" id="A0A5C5G4P0"/>
<evidence type="ECO:0000259" key="3">
    <source>
        <dbReference type="Pfam" id="PF19291"/>
    </source>
</evidence>
<evidence type="ECO:0000313" key="4">
    <source>
        <dbReference type="EMBL" id="TNY23449.1"/>
    </source>
</evidence>
<name>A0A5C5G4P0_9BASI</name>
<keyword evidence="4" id="KW-0378">Hydrolase</keyword>
<feature type="compositionally biased region" description="Polar residues" evidence="1">
    <location>
        <begin position="232"/>
        <end position="243"/>
    </location>
</feature>
<dbReference type="InterPro" id="IPR045582">
    <property type="entry name" value="Trehalase-like_N"/>
</dbReference>
<dbReference type="OrthoDB" id="406733at2759"/>
<dbReference type="InterPro" id="IPR012341">
    <property type="entry name" value="6hp_glycosidase-like_sf"/>
</dbReference>
<dbReference type="InterPro" id="IPR008928">
    <property type="entry name" value="6-hairpin_glycosidase_sf"/>
</dbReference>
<dbReference type="Gene3D" id="1.50.10.10">
    <property type="match status" value="1"/>
</dbReference>
<dbReference type="EMBL" id="SOZI01000011">
    <property type="protein sequence ID" value="TNY23449.1"/>
    <property type="molecule type" value="Genomic_DNA"/>
</dbReference>
<dbReference type="GO" id="GO:0004553">
    <property type="term" value="F:hydrolase activity, hydrolyzing O-glycosyl compounds"/>
    <property type="evidence" value="ECO:0007669"/>
    <property type="project" value="UniProtKB-ARBA"/>
</dbReference>
<feature type="domain" description="GH15-like" evidence="2">
    <location>
        <begin position="295"/>
        <end position="672"/>
    </location>
</feature>
<sequence>MVVKPNRSGGANYPSGYTDAQDHGLIGNMRTCALVSISGTIAQLCLPHFDSPSVFARILDKDKGGHFSIRTANATTSKQQYLPSTNILATKFLSDEGVGQIDDYMPLPASKSDKSFLPWLVRHVTTIRGKLTFTMECAPAFDYARAAHETEIDNKAMRADFLCPEHVNLDLRWVVSNGSHPKAGLSEPEIELDHLDLSERGHKGLGVTAKFTLEEGQSVTFVLREPPRNRRGSTSGEGRTTDTVPDRSATESGESQAVSTEDPTLNQALIERLYHDTTAFWLSWLQRCTYKGRWREVVQRAALALKLLTFAPTGAIVAAATFSIPEDLNNAGRNWDYRFAWIRDASFTVYALLRLGFTEEADQYVDWLSGLMRNRDKNGGLQIMYTIHGGKDIPEIELNHLDGHKGQKPVRVGNGAADHLQLDIYGELLDAVYLAQKMSRPLAYDDWVLVRDLVDYVCDVYDQPDLSIWEVRGEKQNFLYSKIMCWVALDRGLRLADKRSLPAPNRNKWLEHRDRLYDEIQERGYNKELGFFGQSYEHNDVLDAAVLVGPLVFFTTANDPRFQSTLKAIMRPKDRGGLFENNLVYRYDTEKVDDGTGGGEEGSFSMCTLWLIEALARAGHYDPKQLSQAVTILEDFIGYTNHLGLLSEEISKGGESLGNLPQAFTLLSLISTCYNVDRASQGRNVGLVE</sequence>
<dbReference type="Proteomes" id="UP000311382">
    <property type="component" value="Unassembled WGS sequence"/>
</dbReference>
<dbReference type="SUPFAM" id="SSF48208">
    <property type="entry name" value="Six-hairpin glycosidases"/>
    <property type="match status" value="1"/>
</dbReference>
<keyword evidence="5" id="KW-1185">Reference proteome</keyword>
<evidence type="ECO:0000256" key="1">
    <source>
        <dbReference type="SAM" id="MobiDB-lite"/>
    </source>
</evidence>
<feature type="compositionally biased region" description="Polar residues" evidence="1">
    <location>
        <begin position="250"/>
        <end position="262"/>
    </location>
</feature>
<dbReference type="PANTHER" id="PTHR31616">
    <property type="entry name" value="TREHALASE"/>
    <property type="match status" value="1"/>
</dbReference>
<gene>
    <name evidence="4" type="ORF">DMC30DRAFT_414139</name>
</gene>
<dbReference type="InterPro" id="IPR011613">
    <property type="entry name" value="GH15-like"/>
</dbReference>
<dbReference type="GO" id="GO:0005975">
    <property type="term" value="P:carbohydrate metabolic process"/>
    <property type="evidence" value="ECO:0007669"/>
    <property type="project" value="InterPro"/>
</dbReference>
<organism evidence="4 5">
    <name type="scientific">Rhodotorula diobovata</name>
    <dbReference type="NCBI Taxonomy" id="5288"/>
    <lineage>
        <taxon>Eukaryota</taxon>
        <taxon>Fungi</taxon>
        <taxon>Dikarya</taxon>
        <taxon>Basidiomycota</taxon>
        <taxon>Pucciniomycotina</taxon>
        <taxon>Microbotryomycetes</taxon>
        <taxon>Sporidiobolales</taxon>
        <taxon>Sporidiobolaceae</taxon>
        <taxon>Rhodotorula</taxon>
    </lineage>
</organism>
<dbReference type="PANTHER" id="PTHR31616:SF0">
    <property type="entry name" value="GLUCAN 1,4-ALPHA-GLUCOSIDASE"/>
    <property type="match status" value="1"/>
</dbReference>
<dbReference type="Pfam" id="PF19291">
    <property type="entry name" value="TREH_N"/>
    <property type="match status" value="1"/>
</dbReference>
<reference evidence="4 5" key="1">
    <citation type="submission" date="2019-03" db="EMBL/GenBank/DDBJ databases">
        <title>Rhodosporidium diobovatum UCD-FST 08-225 genome sequencing, assembly, and annotation.</title>
        <authorList>
            <person name="Fakankun I.U."/>
            <person name="Fristensky B."/>
            <person name="Levin D.B."/>
        </authorList>
    </citation>
    <scope>NUCLEOTIDE SEQUENCE [LARGE SCALE GENOMIC DNA]</scope>
    <source>
        <strain evidence="4 5">UCD-FST 08-225</strain>
    </source>
</reference>
<accession>A0A5C5G4P0</accession>
<evidence type="ECO:0000313" key="5">
    <source>
        <dbReference type="Proteomes" id="UP000311382"/>
    </source>
</evidence>
<dbReference type="Pfam" id="PF00723">
    <property type="entry name" value="Glyco_hydro_15"/>
    <property type="match status" value="1"/>
</dbReference>
<feature type="domain" description="Trehalase-like N-terminal" evidence="3">
    <location>
        <begin position="23"/>
        <end position="157"/>
    </location>
</feature>
<proteinExistence type="predicted"/>
<feature type="region of interest" description="Disordered" evidence="1">
    <location>
        <begin position="222"/>
        <end position="262"/>
    </location>
</feature>
<protein>
    <submittedName>
        <fullName evidence="4">Putative glycosyl hydrolase</fullName>
    </submittedName>
</protein>
<evidence type="ECO:0000259" key="2">
    <source>
        <dbReference type="Pfam" id="PF00723"/>
    </source>
</evidence>
<comment type="caution">
    <text evidence="4">The sequence shown here is derived from an EMBL/GenBank/DDBJ whole genome shotgun (WGS) entry which is preliminary data.</text>
</comment>